<dbReference type="AlphaFoldDB" id="A0A2T0SSI6"/>
<dbReference type="SUPFAM" id="SSF81296">
    <property type="entry name" value="E set domains"/>
    <property type="match status" value="1"/>
</dbReference>
<dbReference type="Gene3D" id="2.70.50.50">
    <property type="entry name" value="chitin-binding protein cbp21"/>
    <property type="match status" value="1"/>
</dbReference>
<feature type="chain" id="PRO_5015455371" evidence="2">
    <location>
        <begin position="30"/>
        <end position="210"/>
    </location>
</feature>
<sequence length="210" mass="22489">MEARKLGLVALLSSLAVALPLLVTGVAQGHGSAQGPFSRTYNCRWNENPEAPTSGGCKAAIAAGGTQAMYDWHEVNIANAAGNSRSIIPDGKLCSAGRDKYKGLDLPRTDWATTKLTSGANITFTLKATAPHKGSFELFNTRNGYDPLSPLKWGDLDASFAKVTDPPLVNGVYQINVKLPAGKSGRHLIYVVWQRSDSPEAFYSCSDVVY</sequence>
<evidence type="ECO:0000313" key="4">
    <source>
        <dbReference type="EMBL" id="PRY36343.1"/>
    </source>
</evidence>
<name>A0A2T0SSI6_9PSEU</name>
<comment type="caution">
    <text evidence="4">The sequence shown here is derived from an EMBL/GenBank/DDBJ whole genome shotgun (WGS) entry which is preliminary data.</text>
</comment>
<accession>A0A2T0SSI6</accession>
<evidence type="ECO:0000256" key="2">
    <source>
        <dbReference type="SAM" id="SignalP"/>
    </source>
</evidence>
<gene>
    <name evidence="4" type="ORF">CLV43_112271</name>
</gene>
<evidence type="ECO:0000259" key="3">
    <source>
        <dbReference type="Pfam" id="PF03067"/>
    </source>
</evidence>
<proteinExistence type="predicted"/>
<protein>
    <submittedName>
        <fullName evidence="4">Chitin-binding protein</fullName>
    </submittedName>
</protein>
<dbReference type="PANTHER" id="PTHR34823">
    <property type="entry name" value="GLCNAC-BINDING PROTEIN A"/>
    <property type="match status" value="1"/>
</dbReference>
<dbReference type="InterPro" id="IPR051024">
    <property type="entry name" value="GlcNAc_Chitin_IntDeg"/>
</dbReference>
<reference evidence="4 5" key="1">
    <citation type="submission" date="2018-03" db="EMBL/GenBank/DDBJ databases">
        <title>Genomic Encyclopedia of Archaeal and Bacterial Type Strains, Phase II (KMG-II): from individual species to whole genera.</title>
        <authorList>
            <person name="Goeker M."/>
        </authorList>
    </citation>
    <scope>NUCLEOTIDE SEQUENCE [LARGE SCALE GENOMIC DNA]</scope>
    <source>
        <strain evidence="4 5">DSM 44720</strain>
    </source>
</reference>
<dbReference type="CDD" id="cd21177">
    <property type="entry name" value="LPMO_AA10"/>
    <property type="match status" value="1"/>
</dbReference>
<organism evidence="4 5">
    <name type="scientific">Umezawaea tangerina</name>
    <dbReference type="NCBI Taxonomy" id="84725"/>
    <lineage>
        <taxon>Bacteria</taxon>
        <taxon>Bacillati</taxon>
        <taxon>Actinomycetota</taxon>
        <taxon>Actinomycetes</taxon>
        <taxon>Pseudonocardiales</taxon>
        <taxon>Pseudonocardiaceae</taxon>
        <taxon>Umezawaea</taxon>
    </lineage>
</organism>
<dbReference type="RefSeq" id="WP_245887190.1">
    <property type="nucleotide sequence ID" value="NZ_PVTF01000012.1"/>
</dbReference>
<keyword evidence="1 2" id="KW-0732">Signal</keyword>
<dbReference type="PANTHER" id="PTHR34823:SF1">
    <property type="entry name" value="CHITIN-BINDING TYPE-4 DOMAIN-CONTAINING PROTEIN"/>
    <property type="match status" value="1"/>
</dbReference>
<feature type="signal peptide" evidence="2">
    <location>
        <begin position="1"/>
        <end position="29"/>
    </location>
</feature>
<evidence type="ECO:0000256" key="1">
    <source>
        <dbReference type="ARBA" id="ARBA00022729"/>
    </source>
</evidence>
<keyword evidence="5" id="KW-1185">Reference proteome</keyword>
<evidence type="ECO:0000313" key="5">
    <source>
        <dbReference type="Proteomes" id="UP000239494"/>
    </source>
</evidence>
<dbReference type="InterPro" id="IPR014756">
    <property type="entry name" value="Ig_E-set"/>
</dbReference>
<dbReference type="Proteomes" id="UP000239494">
    <property type="component" value="Unassembled WGS sequence"/>
</dbReference>
<dbReference type="EMBL" id="PVTF01000012">
    <property type="protein sequence ID" value="PRY36343.1"/>
    <property type="molecule type" value="Genomic_DNA"/>
</dbReference>
<feature type="domain" description="Chitin-binding type-4" evidence="3">
    <location>
        <begin position="30"/>
        <end position="208"/>
    </location>
</feature>
<dbReference type="InterPro" id="IPR004302">
    <property type="entry name" value="Cellulose/chitin-bd_N"/>
</dbReference>
<dbReference type="Pfam" id="PF03067">
    <property type="entry name" value="LPMO_10"/>
    <property type="match status" value="1"/>
</dbReference>